<feature type="transmembrane region" description="Helical" evidence="1">
    <location>
        <begin position="565"/>
        <end position="587"/>
    </location>
</feature>
<organism evidence="2 3">
    <name type="scientific">Dactylonectria macrodidyma</name>
    <dbReference type="NCBI Taxonomy" id="307937"/>
    <lineage>
        <taxon>Eukaryota</taxon>
        <taxon>Fungi</taxon>
        <taxon>Dikarya</taxon>
        <taxon>Ascomycota</taxon>
        <taxon>Pezizomycotina</taxon>
        <taxon>Sordariomycetes</taxon>
        <taxon>Hypocreomycetidae</taxon>
        <taxon>Hypocreales</taxon>
        <taxon>Nectriaceae</taxon>
        <taxon>Dactylonectria</taxon>
    </lineage>
</organism>
<evidence type="ECO:0000256" key="1">
    <source>
        <dbReference type="SAM" id="Phobius"/>
    </source>
</evidence>
<gene>
    <name evidence="2" type="ORF">EDB81DRAFT_53458</name>
</gene>
<feature type="transmembrane region" description="Helical" evidence="1">
    <location>
        <begin position="7"/>
        <end position="33"/>
    </location>
</feature>
<feature type="transmembrane region" description="Helical" evidence="1">
    <location>
        <begin position="762"/>
        <end position="780"/>
    </location>
</feature>
<dbReference type="OrthoDB" id="3525430at2759"/>
<accession>A0A9P9ERG8</accession>
<feature type="transmembrane region" description="Helical" evidence="1">
    <location>
        <begin position="727"/>
        <end position="750"/>
    </location>
</feature>
<dbReference type="EMBL" id="JAGMUV010000010">
    <property type="protein sequence ID" value="KAH7141792.1"/>
    <property type="molecule type" value="Genomic_DNA"/>
</dbReference>
<dbReference type="Proteomes" id="UP000738349">
    <property type="component" value="Unassembled WGS sequence"/>
</dbReference>
<comment type="caution">
    <text evidence="2">The sequence shown here is derived from an EMBL/GenBank/DDBJ whole genome shotgun (WGS) entry which is preliminary data.</text>
</comment>
<keyword evidence="1" id="KW-0472">Membrane</keyword>
<protein>
    <submittedName>
        <fullName evidence="2">Uncharacterized protein</fullName>
    </submittedName>
</protein>
<proteinExistence type="predicted"/>
<feature type="transmembrane region" description="Helical" evidence="1">
    <location>
        <begin position="607"/>
        <end position="631"/>
    </location>
</feature>
<evidence type="ECO:0000313" key="3">
    <source>
        <dbReference type="Proteomes" id="UP000738349"/>
    </source>
</evidence>
<evidence type="ECO:0000313" key="2">
    <source>
        <dbReference type="EMBL" id="KAH7141792.1"/>
    </source>
</evidence>
<feature type="transmembrane region" description="Helical" evidence="1">
    <location>
        <begin position="531"/>
        <end position="553"/>
    </location>
</feature>
<keyword evidence="1" id="KW-1133">Transmembrane helix</keyword>
<dbReference type="AlphaFoldDB" id="A0A9P9ERG8"/>
<name>A0A9P9ERG8_9HYPO</name>
<reference evidence="2" key="1">
    <citation type="journal article" date="2021" name="Nat. Commun.">
        <title>Genetic determinants of endophytism in the Arabidopsis root mycobiome.</title>
        <authorList>
            <person name="Mesny F."/>
            <person name="Miyauchi S."/>
            <person name="Thiergart T."/>
            <person name="Pickel B."/>
            <person name="Atanasova L."/>
            <person name="Karlsson M."/>
            <person name="Huettel B."/>
            <person name="Barry K.W."/>
            <person name="Haridas S."/>
            <person name="Chen C."/>
            <person name="Bauer D."/>
            <person name="Andreopoulos W."/>
            <person name="Pangilinan J."/>
            <person name="LaButti K."/>
            <person name="Riley R."/>
            <person name="Lipzen A."/>
            <person name="Clum A."/>
            <person name="Drula E."/>
            <person name="Henrissat B."/>
            <person name="Kohler A."/>
            <person name="Grigoriev I.V."/>
            <person name="Martin F.M."/>
            <person name="Hacquard S."/>
        </authorList>
    </citation>
    <scope>NUCLEOTIDE SEQUENCE</scope>
    <source>
        <strain evidence="2">MPI-CAGE-AT-0147</strain>
    </source>
</reference>
<feature type="transmembrane region" description="Helical" evidence="1">
    <location>
        <begin position="454"/>
        <end position="472"/>
    </location>
</feature>
<keyword evidence="1" id="KW-0812">Transmembrane</keyword>
<keyword evidence="3" id="KW-1185">Reference proteome</keyword>
<feature type="transmembrane region" description="Helical" evidence="1">
    <location>
        <begin position="492"/>
        <end position="511"/>
    </location>
</feature>
<sequence length="782" mass="87836">MKLTGVFRVILTVGVCGIAAMGICLPASIFIIFDANRTPIDADHTASIHLNEGDMLTPLANFNGWVNPEDLIPMPQCIAQQDQSTWLSTMTKCTHKRCTSHFGIICTHHQWLTQLSCLSTEFSPDVIKVYLPYCSRSVLGKAQLYHWILSTTGRTWLVDVGDANGLQRLSPASLVKGYAPVSRTHNAPACLTDSFSTPSKEPFQHVMGSCSFSSTTQRTGNAARPWEYSESLRSMIALGFETLGYNLTGYSLRYGDYFDKECFCSAFTTGSNHEPCSGQGQIDLTRERLWFNATCGSESLPDNWTDNLKTMGFAYIPIEDWHWPTCFTDMPKQVIELTDQCATNVCELDSSGYCEVKRAIDRACFCRNISYDSCGGSCHIFKTRIDYVQWLHDLCGDVEDWHGLTDNWRQLAAPSPLEMIPWRWTIKPSNGPNVTSISSLGSARTTAECASNEWKLGSFALVNMAAFLAAFISQGKGIHRKTRDARSHPHPWSWVFTGFLIATLQLFANYVNAVLVQKTLGYEDVPIWQLMLLWCSMPRLGWLTILPIGIQGFEAINFSMAASSLLAEAILQVLSSYYMFLTVNYGREHNFYIESLENAKRGQSAKFMYAGALLWFIVIVVALVQLMRATIRMKRLTRSGRGDFPTRQISNQTSNQTIWNVVEELRAQPDEYWAWMGKKLAHSWEAESMPPGETSPLCGERRSNMVYGTLPVQSKGKRVSQKEFARLYTVTAISMLLLWVAQWLFWSGFIVLSSDEFCPPKLGLLTVIWITVSVASAVRATF</sequence>